<dbReference type="SMART" id="SM00504">
    <property type="entry name" value="Ubox"/>
    <property type="match status" value="1"/>
</dbReference>
<sequence>MSNVMPPPQGQPGAFSPHDLAVAAAAALPVSASPSMDAVDSQNLICPITQEIMTDPVVALDGHTYERSAIQTWFATSGLVQPPAGGSADGEDPAPKAVISPFTREKLASPSLVPNLRLRTIIREANEGSQPPSRSSSRPSSRAGSRSGSMTALHTMALRNSAQQAGHDFPVPGARSESLLSRGPSFGGPVIGGLGHACPCCDGSGQATSWAHAGPVHMARPLGALGETQLMPRVFELLRCSRFFDEYLRQRSSLEETLILVSGAAVERLLERSRSRGKLGSGDTFYDAASSLEQMSVSGTGMSRPLAGGASVSEQHVGYSSPFGGGGAFMALGQRSSSASAMGAESGLQGSASGFSVPSAYRLWSDDPADDGVALLPRHLDDDEHRLRLGHAFLNRDKLAHAERVFGHAAIRALQDAQAQGWVSSAAAYRARLWQGVCLLLSHEVKQAHAALTLAERLIDLLSPGTVALAVPDSESDSDEEDFDSEQDDHHPDAMLQASRSESGLHLGGAGHAVDLDMMDLDDAQAVPVRLASGGPDAPVTTSTSGPASHQVLGRILVNNRSGQTPPAAVPRRSAAPGGRQRPLSLSSVDTAASGSSPLARDGLTGTGGRQQHTHTSARRRTSRSSIQRSGPLAADASFIRGLLSSLENDKVRAVGHLTAALKRDARARERSSIVMGQPHLDPVGGVASTAASADPSVSGVTSAAAPAAAQQPAPVASKATPSARAAASGTPGGGIAPGAKTPASGAPKHAHPSASGATSRPAKQPAEGVSGAEAGFASAPPAPPTTGTAQLHSYLDWMEIEQRAAEDHRALGTAAVASLQQQQVAPASSSAGSSTSSLRSPRMLHLQGSGSSGSHMAAVPAGAGGPQSPRAGGITGGDPLLANGDWQRMGPPVDYATEHAAWYHHFRSVETADDRAAVDDIMDCLQLGYGRRHVALGNLAWTLFNLERYEEALFYSNESLALCNQRVATIETKASILKKLDRRAESLECWTAILERQPGRADAYVTRASLWDEPDKGIADCLAALRLSPGYPYARAMLAALYLDNGRLDKAYEIVENMPESELSRAGRLMHTVHRIRAHARAFHGDLAGSLRDFALLADAGEVAPESYDAVREALNSVRSFEERLDRGTATPLAAAPAVRRLIREIRRANPDDLKEEAWLTTTLERIGVAAHPLPGGYAPPALSTGDDVASFVYLYHLARRPVLNVEHVALTASRALAYYEHEVQTNEDLREITHLWKFLVHM</sequence>
<organism evidence="3">
    <name type="scientific">Fonticula alba</name>
    <name type="common">Slime mold</name>
    <dbReference type="NCBI Taxonomy" id="691883"/>
    <lineage>
        <taxon>Eukaryota</taxon>
        <taxon>Rotosphaerida</taxon>
        <taxon>Fonticulaceae</taxon>
        <taxon>Fonticula</taxon>
    </lineage>
</organism>
<feature type="compositionally biased region" description="Low complexity" evidence="1">
    <location>
        <begin position="772"/>
        <end position="790"/>
    </location>
</feature>
<dbReference type="Gene3D" id="3.30.40.10">
    <property type="entry name" value="Zinc/RING finger domain, C3HC4 (zinc finger)"/>
    <property type="match status" value="1"/>
</dbReference>
<dbReference type="InterPro" id="IPR013083">
    <property type="entry name" value="Znf_RING/FYVE/PHD"/>
</dbReference>
<feature type="region of interest" description="Disordered" evidence="1">
    <location>
        <begin position="704"/>
        <end position="790"/>
    </location>
</feature>
<feature type="compositionally biased region" description="Basic residues" evidence="1">
    <location>
        <begin position="612"/>
        <end position="623"/>
    </location>
</feature>
<reference evidence="3" key="1">
    <citation type="submission" date="2013-04" db="EMBL/GenBank/DDBJ databases">
        <title>The Genome Sequence of Fonticula alba ATCC 38817.</title>
        <authorList>
            <consortium name="The Broad Institute Genomics Platform"/>
            <person name="Russ C."/>
            <person name="Cuomo C."/>
            <person name="Burger G."/>
            <person name="Gray M.W."/>
            <person name="Holland P.W.H."/>
            <person name="King N."/>
            <person name="Lang F.B.F."/>
            <person name="Roger A.J."/>
            <person name="Ruiz-Trillo I."/>
            <person name="Brown M."/>
            <person name="Walker B."/>
            <person name="Young S."/>
            <person name="Zeng Q."/>
            <person name="Gargeya S."/>
            <person name="Fitzgerald M."/>
            <person name="Haas B."/>
            <person name="Abouelleil A."/>
            <person name="Allen A.W."/>
            <person name="Alvarado L."/>
            <person name="Arachchi H.M."/>
            <person name="Berlin A.M."/>
            <person name="Chapman S.B."/>
            <person name="Gainer-Dewar J."/>
            <person name="Goldberg J."/>
            <person name="Griggs A."/>
            <person name="Gujja S."/>
            <person name="Hansen M."/>
            <person name="Howarth C."/>
            <person name="Imamovic A."/>
            <person name="Ireland A."/>
            <person name="Larimer J."/>
            <person name="McCowan C."/>
            <person name="Murphy C."/>
            <person name="Pearson M."/>
            <person name="Poon T.W."/>
            <person name="Priest M."/>
            <person name="Roberts A."/>
            <person name="Saif S."/>
            <person name="Shea T."/>
            <person name="Sisk P."/>
            <person name="Sykes S."/>
            <person name="Wortman J."/>
            <person name="Nusbaum C."/>
            <person name="Birren B."/>
        </authorList>
    </citation>
    <scope>NUCLEOTIDE SEQUENCE [LARGE SCALE GENOMIC DNA]</scope>
    <source>
        <strain evidence="3">ATCC 38817</strain>
    </source>
</reference>
<protein>
    <recommendedName>
        <fullName evidence="2">U-box domain-containing protein</fullName>
    </recommendedName>
</protein>
<dbReference type="CDD" id="cd16655">
    <property type="entry name" value="RING-Ubox_WDSUB1-like"/>
    <property type="match status" value="1"/>
</dbReference>
<feature type="compositionally biased region" description="Polar residues" evidence="1">
    <location>
        <begin position="584"/>
        <end position="597"/>
    </location>
</feature>
<dbReference type="InterPro" id="IPR052085">
    <property type="entry name" value="WD-SAM-U-box"/>
</dbReference>
<feature type="compositionally biased region" description="Low complexity" evidence="1">
    <location>
        <begin position="824"/>
        <end position="842"/>
    </location>
</feature>
<feature type="domain" description="U-box" evidence="2">
    <location>
        <begin position="39"/>
        <end position="139"/>
    </location>
</feature>
<dbReference type="PANTHER" id="PTHR46573:SF1">
    <property type="entry name" value="WD REPEAT, SAM AND U-BOX DOMAIN-CONTAINING PROTEIN 1"/>
    <property type="match status" value="1"/>
</dbReference>
<proteinExistence type="predicted"/>
<dbReference type="InterPro" id="IPR011990">
    <property type="entry name" value="TPR-like_helical_dom_sf"/>
</dbReference>
<evidence type="ECO:0000313" key="3">
    <source>
        <dbReference type="EMBL" id="KCV70688.1"/>
    </source>
</evidence>
<feature type="region of interest" description="Disordered" evidence="1">
    <location>
        <begin position="559"/>
        <end position="632"/>
    </location>
</feature>
<accession>A0A058Z9T1</accession>
<dbReference type="InterPro" id="IPR003613">
    <property type="entry name" value="Ubox_domain"/>
</dbReference>
<dbReference type="SUPFAM" id="SSF48452">
    <property type="entry name" value="TPR-like"/>
    <property type="match status" value="1"/>
</dbReference>
<feature type="region of interest" description="Disordered" evidence="1">
    <location>
        <begin position="824"/>
        <end position="874"/>
    </location>
</feature>
<dbReference type="eggNOG" id="KOG0167">
    <property type="taxonomic scope" value="Eukaryota"/>
</dbReference>
<evidence type="ECO:0000256" key="1">
    <source>
        <dbReference type="SAM" id="MobiDB-lite"/>
    </source>
</evidence>
<feature type="region of interest" description="Disordered" evidence="1">
    <location>
        <begin position="124"/>
        <end position="149"/>
    </location>
</feature>
<dbReference type="OrthoDB" id="10064100at2759"/>
<feature type="compositionally biased region" description="Low complexity" evidence="1">
    <location>
        <begin position="566"/>
        <end position="580"/>
    </location>
</feature>
<evidence type="ECO:0000313" key="4">
    <source>
        <dbReference type="Proteomes" id="UP000030693"/>
    </source>
</evidence>
<dbReference type="SUPFAM" id="SSF57850">
    <property type="entry name" value="RING/U-box"/>
    <property type="match status" value="1"/>
</dbReference>
<keyword evidence="4" id="KW-1185">Reference proteome</keyword>
<dbReference type="PANTHER" id="PTHR46573">
    <property type="entry name" value="WD REPEAT, SAM AND U-BOX DOMAIN-CONTAINING PROTEIN 1"/>
    <property type="match status" value="1"/>
</dbReference>
<evidence type="ECO:0000259" key="2">
    <source>
        <dbReference type="PROSITE" id="PS51698"/>
    </source>
</evidence>
<feature type="compositionally biased region" description="Low complexity" evidence="1">
    <location>
        <begin position="704"/>
        <end position="730"/>
    </location>
</feature>
<feature type="region of interest" description="Disordered" evidence="1">
    <location>
        <begin position="470"/>
        <end position="491"/>
    </location>
</feature>
<dbReference type="AlphaFoldDB" id="A0A058Z9T1"/>
<dbReference type="Pfam" id="PF14559">
    <property type="entry name" value="TPR_19"/>
    <property type="match status" value="1"/>
</dbReference>
<gene>
    <name evidence="3" type="ORF">H696_03042</name>
</gene>
<feature type="region of interest" description="Disordered" evidence="1">
    <location>
        <begin position="530"/>
        <end position="549"/>
    </location>
</feature>
<dbReference type="STRING" id="691883.A0A058Z9T1"/>
<dbReference type="Pfam" id="PF04564">
    <property type="entry name" value="U-box"/>
    <property type="match status" value="1"/>
</dbReference>
<feature type="compositionally biased region" description="Acidic residues" evidence="1">
    <location>
        <begin position="474"/>
        <end position="487"/>
    </location>
</feature>
<dbReference type="EMBL" id="KB932204">
    <property type="protein sequence ID" value="KCV70688.1"/>
    <property type="molecule type" value="Genomic_DNA"/>
</dbReference>
<dbReference type="GO" id="GO:0004842">
    <property type="term" value="F:ubiquitin-protein transferase activity"/>
    <property type="evidence" value="ECO:0007669"/>
    <property type="project" value="InterPro"/>
</dbReference>
<dbReference type="Gene3D" id="1.25.40.10">
    <property type="entry name" value="Tetratricopeptide repeat domain"/>
    <property type="match status" value="1"/>
</dbReference>
<dbReference type="GO" id="GO:0016567">
    <property type="term" value="P:protein ubiquitination"/>
    <property type="evidence" value="ECO:0007669"/>
    <property type="project" value="InterPro"/>
</dbReference>
<dbReference type="RefSeq" id="XP_009495204.1">
    <property type="nucleotide sequence ID" value="XM_009496929.1"/>
</dbReference>
<feature type="compositionally biased region" description="Low complexity" evidence="1">
    <location>
        <begin position="128"/>
        <end position="149"/>
    </location>
</feature>
<dbReference type="GeneID" id="20527767"/>
<name>A0A058Z9T1_FONAL</name>
<dbReference type="PROSITE" id="PS51698">
    <property type="entry name" value="U_BOX"/>
    <property type="match status" value="1"/>
</dbReference>
<dbReference type="Proteomes" id="UP000030693">
    <property type="component" value="Unassembled WGS sequence"/>
</dbReference>